<reference evidence="1 2" key="1">
    <citation type="journal article" date="2017" name="BMC Genomics">
        <title>Whole-genome assembly of Babesia ovata and comparative genomics between closely related pathogens.</title>
        <authorList>
            <person name="Yamagishi J."/>
            <person name="Asada M."/>
            <person name="Hakimi H."/>
            <person name="Tanaka T.Q."/>
            <person name="Sugimoto C."/>
            <person name="Kawazu S."/>
        </authorList>
    </citation>
    <scope>NUCLEOTIDE SEQUENCE [LARGE SCALE GENOMIC DNA]</scope>
    <source>
        <strain evidence="1 2">Miyake</strain>
    </source>
</reference>
<evidence type="ECO:0000313" key="2">
    <source>
        <dbReference type="Proteomes" id="UP000236319"/>
    </source>
</evidence>
<sequence>MLENLIKSLQITSIFKRPAKRPNRLVNCLDFTVKRPLDMRTKLSVKITRRRRNFGNMILIQLRFRIFNHLQLATYKTTTGGTASNLLIKPLNPLPQHRQIILHQIIQSLNFQVPNNPPYSSLNLIFHLLQIPLEITVHFHNSLQGLADFLANFLLGRSRSIKKCCTFAL</sequence>
<proteinExistence type="predicted"/>
<dbReference type="Proteomes" id="UP000236319">
    <property type="component" value="Unassembled WGS sequence"/>
</dbReference>
<dbReference type="RefSeq" id="XP_028867417.1">
    <property type="nucleotide sequence ID" value="XM_029011584.1"/>
</dbReference>
<keyword evidence="2" id="KW-1185">Reference proteome</keyword>
<name>A0A2H6KDW9_9APIC</name>
<organism evidence="1 2">
    <name type="scientific">Babesia ovata</name>
    <dbReference type="NCBI Taxonomy" id="189622"/>
    <lineage>
        <taxon>Eukaryota</taxon>
        <taxon>Sar</taxon>
        <taxon>Alveolata</taxon>
        <taxon>Apicomplexa</taxon>
        <taxon>Aconoidasida</taxon>
        <taxon>Piroplasmida</taxon>
        <taxon>Babesiidae</taxon>
        <taxon>Babesia</taxon>
    </lineage>
</organism>
<evidence type="ECO:0000313" key="1">
    <source>
        <dbReference type="EMBL" id="GBE61174.1"/>
    </source>
</evidence>
<comment type="caution">
    <text evidence="1">The sequence shown here is derived from an EMBL/GenBank/DDBJ whole genome shotgun (WGS) entry which is preliminary data.</text>
</comment>
<gene>
    <name evidence="1" type="ORF">BOVATA_026670</name>
</gene>
<dbReference type="AlphaFoldDB" id="A0A2H6KDW9"/>
<dbReference type="EMBL" id="BDSA01000002">
    <property type="protein sequence ID" value="GBE61174.1"/>
    <property type="molecule type" value="Genomic_DNA"/>
</dbReference>
<accession>A0A2H6KDW9</accession>
<dbReference type="VEuPathDB" id="PiroplasmaDB:BOVATA_026670"/>
<protein>
    <submittedName>
        <fullName evidence="1">Uncharacterized protein</fullName>
    </submittedName>
</protein>
<dbReference type="GeneID" id="39874944"/>